<dbReference type="KEGG" id="fpal:HYN49_10825"/>
<proteinExistence type="predicted"/>
<gene>
    <name evidence="2" type="ORF">HYN49_10825</name>
</gene>
<protein>
    <recommendedName>
        <fullName evidence="4">LPS export ABC transporter periplasmic protein LptC</fullName>
    </recommendedName>
</protein>
<dbReference type="EMBL" id="CP029187">
    <property type="protein sequence ID" value="AWI26355.1"/>
    <property type="molecule type" value="Genomic_DNA"/>
</dbReference>
<reference evidence="2 3" key="1">
    <citation type="submission" date="2018-05" db="EMBL/GenBank/DDBJ databases">
        <title>Genome sequencing of Flavobacterium sp. HYN0049.</title>
        <authorList>
            <person name="Yi H."/>
            <person name="Baek C."/>
        </authorList>
    </citation>
    <scope>NUCLEOTIDE SEQUENCE [LARGE SCALE GENOMIC DNA]</scope>
    <source>
        <strain evidence="2 3">HYN0049</strain>
    </source>
</reference>
<feature type="signal peptide" evidence="1">
    <location>
        <begin position="1"/>
        <end position="19"/>
    </location>
</feature>
<evidence type="ECO:0000313" key="2">
    <source>
        <dbReference type="EMBL" id="AWI26355.1"/>
    </source>
</evidence>
<dbReference type="RefSeq" id="WP_108904133.1">
    <property type="nucleotide sequence ID" value="NZ_CP029187.1"/>
</dbReference>
<evidence type="ECO:0000313" key="3">
    <source>
        <dbReference type="Proteomes" id="UP000244937"/>
    </source>
</evidence>
<dbReference type="Proteomes" id="UP000244937">
    <property type="component" value="Chromosome"/>
</dbReference>
<accession>A0A2S1SIY6</accession>
<organism evidence="2 3">
    <name type="scientific">Flavobacterium pallidum</name>
    <dbReference type="NCBI Taxonomy" id="2172098"/>
    <lineage>
        <taxon>Bacteria</taxon>
        <taxon>Pseudomonadati</taxon>
        <taxon>Bacteroidota</taxon>
        <taxon>Flavobacteriia</taxon>
        <taxon>Flavobacteriales</taxon>
        <taxon>Flavobacteriaceae</taxon>
        <taxon>Flavobacterium</taxon>
    </lineage>
</organism>
<keyword evidence="1" id="KW-0732">Signal</keyword>
<evidence type="ECO:0000256" key="1">
    <source>
        <dbReference type="SAM" id="SignalP"/>
    </source>
</evidence>
<feature type="chain" id="PRO_5015626995" description="LPS export ABC transporter periplasmic protein LptC" evidence="1">
    <location>
        <begin position="20"/>
        <end position="204"/>
    </location>
</feature>
<keyword evidence="3" id="KW-1185">Reference proteome</keyword>
<name>A0A2S1SIY6_9FLAO</name>
<sequence>MKKIALLLMLTLFTVSANAQKKKAAAKPVAKAANVLAKADNLTAEILKGSFVVFVSNGKAKDSLFSRRFDAAKTLPMDAKITPFKAKGVSLHAISWTQKNVSETKLKNEEALTTFTEIWDVAAKKQIIVNSQITTKVSEIVYLDKNQTVSETQQKMRREGFELTITPEGDLVLKNKTQENRMTYDAAQQKFVNVATPKAAPKKK</sequence>
<dbReference type="AlphaFoldDB" id="A0A2S1SIY6"/>
<dbReference type="OrthoDB" id="1363973at2"/>
<evidence type="ECO:0008006" key="4">
    <source>
        <dbReference type="Google" id="ProtNLM"/>
    </source>
</evidence>